<organism evidence="2 3">
    <name type="scientific">Linnemannia exigua</name>
    <dbReference type="NCBI Taxonomy" id="604196"/>
    <lineage>
        <taxon>Eukaryota</taxon>
        <taxon>Fungi</taxon>
        <taxon>Fungi incertae sedis</taxon>
        <taxon>Mucoromycota</taxon>
        <taxon>Mortierellomycotina</taxon>
        <taxon>Mortierellomycetes</taxon>
        <taxon>Mortierellales</taxon>
        <taxon>Mortierellaceae</taxon>
        <taxon>Linnemannia</taxon>
    </lineage>
</organism>
<name>A0AAD4DBF4_9FUNG</name>
<gene>
    <name evidence="2" type="ORF">BGZ95_010384</name>
</gene>
<proteinExistence type="predicted"/>
<evidence type="ECO:0000313" key="3">
    <source>
        <dbReference type="Proteomes" id="UP001194580"/>
    </source>
</evidence>
<evidence type="ECO:0000256" key="1">
    <source>
        <dbReference type="SAM" id="MobiDB-lite"/>
    </source>
</evidence>
<dbReference type="EMBL" id="JAAAIL010000690">
    <property type="protein sequence ID" value="KAG0273807.1"/>
    <property type="molecule type" value="Genomic_DNA"/>
</dbReference>
<accession>A0AAD4DBF4</accession>
<protein>
    <submittedName>
        <fullName evidence="2">Uncharacterized protein</fullName>
    </submittedName>
</protein>
<comment type="caution">
    <text evidence="2">The sequence shown here is derived from an EMBL/GenBank/DDBJ whole genome shotgun (WGS) entry which is preliminary data.</text>
</comment>
<reference evidence="2" key="1">
    <citation type="journal article" date="2020" name="Fungal Divers.">
        <title>Resolving the Mortierellaceae phylogeny through synthesis of multi-gene phylogenetics and phylogenomics.</title>
        <authorList>
            <person name="Vandepol N."/>
            <person name="Liber J."/>
            <person name="Desiro A."/>
            <person name="Na H."/>
            <person name="Kennedy M."/>
            <person name="Barry K."/>
            <person name="Grigoriev I.V."/>
            <person name="Miller A.N."/>
            <person name="O'Donnell K."/>
            <person name="Stajich J.E."/>
            <person name="Bonito G."/>
        </authorList>
    </citation>
    <scope>NUCLEOTIDE SEQUENCE</scope>
    <source>
        <strain evidence="2">NRRL 28262</strain>
    </source>
</reference>
<evidence type="ECO:0000313" key="2">
    <source>
        <dbReference type="EMBL" id="KAG0273807.1"/>
    </source>
</evidence>
<feature type="region of interest" description="Disordered" evidence="1">
    <location>
        <begin position="89"/>
        <end position="130"/>
    </location>
</feature>
<sequence>MDPDTGKKTPFCHNGMIAKVCNLPRPPRCECSEGSFPSANGGMLCETDGGDEVHDCENSDEWNLYDSICDRIVSGEALEDIIKEIRTGIEEGIKGEDEEGIEDEDEEETEQGIEEEIDEGIEEEFEDSSP</sequence>
<feature type="compositionally biased region" description="Acidic residues" evidence="1">
    <location>
        <begin position="96"/>
        <end position="130"/>
    </location>
</feature>
<dbReference type="AlphaFoldDB" id="A0AAD4DBF4"/>
<dbReference type="Proteomes" id="UP001194580">
    <property type="component" value="Unassembled WGS sequence"/>
</dbReference>
<keyword evidence="3" id="KW-1185">Reference proteome</keyword>